<dbReference type="PROSITE" id="PS51100">
    <property type="entry name" value="PTS_EIIB_TYPE_3"/>
    <property type="match status" value="1"/>
</dbReference>
<dbReference type="GO" id="GO:0008982">
    <property type="term" value="F:protein-N(PI)-phosphohistidine-sugar phosphotransferase activity"/>
    <property type="evidence" value="ECO:0007669"/>
    <property type="project" value="InterPro"/>
</dbReference>
<dbReference type="InterPro" id="IPR051819">
    <property type="entry name" value="PTS_sugar-specific_EIIB"/>
</dbReference>
<dbReference type="Gene3D" id="3.40.50.2300">
    <property type="match status" value="1"/>
</dbReference>
<gene>
    <name evidence="9" type="ORF">C7U55_04380</name>
    <name evidence="8" type="ORF">LJD69_05485</name>
</gene>
<proteinExistence type="predicted"/>
<keyword evidence="2" id="KW-0597">Phosphoprotein</keyword>
<evidence type="ECO:0000259" key="7">
    <source>
        <dbReference type="PROSITE" id="PS51100"/>
    </source>
</evidence>
<reference evidence="10" key="1">
    <citation type="submission" date="2018-03" db="EMBL/GenBank/DDBJ databases">
        <title>Lachnoclostridium SNUG30370 gen.nov., sp.nov., isolated from human faeces.</title>
        <authorList>
            <person name="Seo B."/>
            <person name="Jeon K."/>
            <person name="Ko G."/>
        </authorList>
    </citation>
    <scope>NUCLEOTIDE SEQUENCE [LARGE SCALE GENOMIC DNA]</scope>
    <source>
        <strain evidence="10">SNUG30370</strain>
    </source>
</reference>
<evidence type="ECO:0000313" key="9">
    <source>
        <dbReference type="EMBL" id="PST41383.1"/>
    </source>
</evidence>
<dbReference type="PANTHER" id="PTHR34581">
    <property type="entry name" value="PTS SYSTEM N,N'-DIACETYLCHITOBIOSE-SPECIFIC EIIB COMPONENT"/>
    <property type="match status" value="1"/>
</dbReference>
<organism evidence="9 10">
    <name type="scientific">Faecalibacillus faecis</name>
    <dbReference type="NCBI Taxonomy" id="1982628"/>
    <lineage>
        <taxon>Bacteria</taxon>
        <taxon>Bacillati</taxon>
        <taxon>Bacillota</taxon>
        <taxon>Erysipelotrichia</taxon>
        <taxon>Erysipelotrichales</taxon>
        <taxon>Coprobacillaceae</taxon>
        <taxon>Faecalibacillus</taxon>
    </lineage>
</organism>
<evidence type="ECO:0000256" key="1">
    <source>
        <dbReference type="ARBA" id="ARBA00022448"/>
    </source>
</evidence>
<keyword evidence="3" id="KW-0762">Sugar transport</keyword>
<keyword evidence="1" id="KW-0813">Transport</keyword>
<evidence type="ECO:0000313" key="8">
    <source>
        <dbReference type="EMBL" id="MCB8610039.1"/>
    </source>
</evidence>
<sequence length="101" mass="11763">MYRVAIICSFSISAKNICHVLQEEIEKKQLNIEVEAFHTEDCSKVIGNYDLVLLMPQIRYNFKNISKLLKPIETKVITNEQINHINDLLDVIIESKEQCKK</sequence>
<dbReference type="AlphaFoldDB" id="A0A2T3G1K2"/>
<comment type="caution">
    <text evidence="9">The sequence shown here is derived from an EMBL/GenBank/DDBJ whole genome shotgun (WGS) entry which is preliminary data.</text>
</comment>
<dbReference type="Proteomes" id="UP001198439">
    <property type="component" value="Unassembled WGS sequence"/>
</dbReference>
<dbReference type="Proteomes" id="UP000241201">
    <property type="component" value="Unassembled WGS sequence"/>
</dbReference>
<protein>
    <recommendedName>
        <fullName evidence="7">PTS EIIB type-3 domain-containing protein</fullName>
    </recommendedName>
</protein>
<reference evidence="8" key="3">
    <citation type="submission" date="2021-10" db="EMBL/GenBank/DDBJ databases">
        <title>Collection of gut derived symbiotic bacterial strains cultured from healthy donors.</title>
        <authorList>
            <person name="Lin H."/>
            <person name="Littmann E."/>
            <person name="Kohout C."/>
            <person name="Pamer E.G."/>
        </authorList>
    </citation>
    <scope>NUCLEOTIDE SEQUENCE</scope>
    <source>
        <strain evidence="8">DFI.4.48</strain>
    </source>
</reference>
<evidence type="ECO:0000256" key="3">
    <source>
        <dbReference type="ARBA" id="ARBA00022597"/>
    </source>
</evidence>
<dbReference type="EMBL" id="PYLP01000003">
    <property type="protein sequence ID" value="PST41383.1"/>
    <property type="molecule type" value="Genomic_DNA"/>
</dbReference>
<accession>A0A2T3G1K2</accession>
<evidence type="ECO:0000256" key="4">
    <source>
        <dbReference type="ARBA" id="ARBA00022679"/>
    </source>
</evidence>
<dbReference type="SUPFAM" id="SSF52794">
    <property type="entry name" value="PTS system IIB component-like"/>
    <property type="match status" value="1"/>
</dbReference>
<dbReference type="GO" id="GO:0009401">
    <property type="term" value="P:phosphoenolpyruvate-dependent sugar phosphotransferase system"/>
    <property type="evidence" value="ECO:0007669"/>
    <property type="project" value="UniProtKB-KW"/>
</dbReference>
<feature type="domain" description="PTS EIIB type-3" evidence="7">
    <location>
        <begin position="1"/>
        <end position="98"/>
    </location>
</feature>
<evidence type="ECO:0000313" key="10">
    <source>
        <dbReference type="Proteomes" id="UP000241201"/>
    </source>
</evidence>
<dbReference type="InterPro" id="IPR013012">
    <property type="entry name" value="PTS_EIIB_3"/>
</dbReference>
<keyword evidence="10" id="KW-1185">Reference proteome</keyword>
<keyword evidence="5" id="KW-0598">Phosphotransferase system</keyword>
<feature type="modified residue" description="Phosphocysteine; by EIIA" evidence="6">
    <location>
        <position position="8"/>
    </location>
</feature>
<evidence type="ECO:0000256" key="6">
    <source>
        <dbReference type="PROSITE-ProRule" id="PRU00423"/>
    </source>
</evidence>
<name>A0A2T3G1K2_9FIRM</name>
<keyword evidence="4" id="KW-0808">Transferase</keyword>
<dbReference type="PANTHER" id="PTHR34581:SF2">
    <property type="entry name" value="PTS SYSTEM N,N'-DIACETYLCHITOBIOSE-SPECIFIC EIIB COMPONENT"/>
    <property type="match status" value="1"/>
</dbReference>
<reference evidence="9" key="2">
    <citation type="journal article" date="2019" name="Int. J. Syst. Evol. Microbiol.">
        <title>Faecalibacillus intestinalis gen. nov., sp. nov. and Faecalibacillus faecis sp. nov., isolated from human faeces.</title>
        <authorList>
            <person name="Seo B."/>
            <person name="Jeon K."/>
            <person name="Baek I."/>
            <person name="Lee Y.M."/>
            <person name="Baek K."/>
            <person name="Ko G."/>
        </authorList>
    </citation>
    <scope>NUCLEOTIDE SEQUENCE</scope>
    <source>
        <strain evidence="9">SNUG30370</strain>
    </source>
</reference>
<dbReference type="EMBL" id="JAJDKZ010000011">
    <property type="protein sequence ID" value="MCB8610039.1"/>
    <property type="molecule type" value="Genomic_DNA"/>
</dbReference>
<dbReference type="GeneID" id="77470336"/>
<evidence type="ECO:0000256" key="2">
    <source>
        <dbReference type="ARBA" id="ARBA00022553"/>
    </source>
</evidence>
<dbReference type="InterPro" id="IPR036095">
    <property type="entry name" value="PTS_EIIB-like_sf"/>
</dbReference>
<dbReference type="RefSeq" id="WP_022002470.1">
    <property type="nucleotide sequence ID" value="NZ_DBGCOW010000041.1"/>
</dbReference>
<evidence type="ECO:0000256" key="5">
    <source>
        <dbReference type="ARBA" id="ARBA00022683"/>
    </source>
</evidence>